<accession>I4BQ77</accession>
<dbReference type="SUPFAM" id="SSF56601">
    <property type="entry name" value="beta-lactamase/transpeptidase-like"/>
    <property type="match status" value="1"/>
</dbReference>
<dbReference type="eggNOG" id="COG1680">
    <property type="taxonomic scope" value="Bacteria"/>
</dbReference>
<dbReference type="InterPro" id="IPR052907">
    <property type="entry name" value="Beta-lactamase/esterase"/>
</dbReference>
<dbReference type="Pfam" id="PF00144">
    <property type="entry name" value="Beta-lactamase"/>
    <property type="match status" value="1"/>
</dbReference>
<dbReference type="PANTHER" id="PTHR43319:SF3">
    <property type="entry name" value="BETA-LACTAMASE-RELATED DOMAIN-CONTAINING PROTEIN"/>
    <property type="match status" value="1"/>
</dbReference>
<evidence type="ECO:0000259" key="1">
    <source>
        <dbReference type="Pfam" id="PF00144"/>
    </source>
</evidence>
<dbReference type="PANTHER" id="PTHR43319">
    <property type="entry name" value="BETA-LACTAMASE-RELATED"/>
    <property type="match status" value="1"/>
</dbReference>
<dbReference type="InterPro" id="IPR012338">
    <property type="entry name" value="Beta-lactam/transpept-like"/>
</dbReference>
<evidence type="ECO:0000313" key="2">
    <source>
        <dbReference type="EMBL" id="AFM19434.1"/>
    </source>
</evidence>
<reference evidence="2 3" key="1">
    <citation type="submission" date="2012-06" db="EMBL/GenBank/DDBJ databases">
        <title>Complete sequence of chromosome of Mycobacterium chubuense NBB4.</title>
        <authorList>
            <consortium name="US DOE Joint Genome Institute"/>
            <person name="Lucas S."/>
            <person name="Han J."/>
            <person name="Lapidus A."/>
            <person name="Cheng J.-F."/>
            <person name="Goodwin L."/>
            <person name="Pitluck S."/>
            <person name="Peters L."/>
            <person name="Mikhailova N."/>
            <person name="Teshima H."/>
            <person name="Detter J.C."/>
            <person name="Han C."/>
            <person name="Tapia R."/>
            <person name="Land M."/>
            <person name="Hauser L."/>
            <person name="Kyrpides N."/>
            <person name="Ivanova N."/>
            <person name="Pagani I."/>
            <person name="Mattes T."/>
            <person name="Holmes A."/>
            <person name="Rutledge P."/>
            <person name="Paulsen I."/>
            <person name="Coleman N."/>
            <person name="Woyke T."/>
        </authorList>
    </citation>
    <scope>NUCLEOTIDE SEQUENCE [LARGE SCALE GENOMIC DNA]</scope>
    <source>
        <strain evidence="2 3">NBB4</strain>
    </source>
</reference>
<proteinExistence type="predicted"/>
<name>I4BQ77_MYCCN</name>
<dbReference type="AlphaFoldDB" id="I4BQ77"/>
<feature type="domain" description="Beta-lactamase-related" evidence="1">
    <location>
        <begin position="20"/>
        <end position="374"/>
    </location>
</feature>
<dbReference type="EMBL" id="CP003053">
    <property type="protein sequence ID" value="AFM19434.1"/>
    <property type="molecule type" value="Genomic_DNA"/>
</dbReference>
<protein>
    <submittedName>
        <fullName evidence="2">Penicillin-binding protein, beta-lactamase class C</fullName>
    </submittedName>
</protein>
<dbReference type="KEGG" id="mcb:Mycch_4733"/>
<gene>
    <name evidence="2" type="ordered locus">Mycch_4733</name>
</gene>
<dbReference type="InterPro" id="IPR001466">
    <property type="entry name" value="Beta-lactam-related"/>
</dbReference>
<evidence type="ECO:0000313" key="3">
    <source>
        <dbReference type="Proteomes" id="UP000006057"/>
    </source>
</evidence>
<organism evidence="2 3">
    <name type="scientific">Mycolicibacterium chubuense (strain NBB4)</name>
    <name type="common">Mycobacterium chubuense</name>
    <dbReference type="NCBI Taxonomy" id="710421"/>
    <lineage>
        <taxon>Bacteria</taxon>
        <taxon>Bacillati</taxon>
        <taxon>Actinomycetota</taxon>
        <taxon>Actinomycetes</taxon>
        <taxon>Mycobacteriales</taxon>
        <taxon>Mycobacteriaceae</taxon>
        <taxon>Mycolicibacterium</taxon>
    </lineage>
</organism>
<dbReference type="Proteomes" id="UP000006057">
    <property type="component" value="Chromosome"/>
</dbReference>
<dbReference type="Gene3D" id="3.40.710.10">
    <property type="entry name" value="DD-peptidase/beta-lactamase superfamily"/>
    <property type="match status" value="1"/>
</dbReference>
<sequence length="389" mass="41947">MSVNDVVHGHCDARFERLADALAEELAAGEELGASIAVDIGGELVADIWGGSADRAKTRPWQRDTIVNVWSCTKTLTAMAALILVDRGALDPFAPVADYWPEFAANGKRHIEVRHLLSHTSGVSGWQTPFPVERIYDWAAATAHLARQQPWWEPGTASGYHAMNYGHLVGEVVRRITGKSLKEVVREEISEPLGADVQIGARTEDFGRIAELVAPPARDLHLDRLPPDHPAVLTFAAFPPGAYGVAVAETPQWRQADIGGANGHGNARGLVRALTPISLGGSAFGVDLLSPETVELIFTEQSNGVDQVLFEPLRFGIGFGLPTPRSVPAVPDGRVCWWGGWGGSLVVMDLDRRATFAYVMNKMGPGTTGNARTNRYARLVNAALEDARA</sequence>
<dbReference type="PATRIC" id="fig|710421.3.peg.4720"/>
<keyword evidence="3" id="KW-1185">Reference proteome</keyword>
<dbReference type="HOGENOM" id="CLU_035614_3_0_11"/>
<dbReference type="STRING" id="710421.Mycch_4733"/>